<organism evidence="1 2">
    <name type="scientific">Euplotes crassus</name>
    <dbReference type="NCBI Taxonomy" id="5936"/>
    <lineage>
        <taxon>Eukaryota</taxon>
        <taxon>Sar</taxon>
        <taxon>Alveolata</taxon>
        <taxon>Ciliophora</taxon>
        <taxon>Intramacronucleata</taxon>
        <taxon>Spirotrichea</taxon>
        <taxon>Hypotrichia</taxon>
        <taxon>Euplotida</taxon>
        <taxon>Euplotidae</taxon>
        <taxon>Moneuplotes</taxon>
    </lineage>
</organism>
<protein>
    <submittedName>
        <fullName evidence="1">Uncharacterized protein</fullName>
    </submittedName>
</protein>
<evidence type="ECO:0000313" key="2">
    <source>
        <dbReference type="Proteomes" id="UP001295684"/>
    </source>
</evidence>
<keyword evidence="2" id="KW-1185">Reference proteome</keyword>
<evidence type="ECO:0000313" key="1">
    <source>
        <dbReference type="EMBL" id="CAI2359989.1"/>
    </source>
</evidence>
<comment type="caution">
    <text evidence="1">The sequence shown here is derived from an EMBL/GenBank/DDBJ whole genome shotgun (WGS) entry which is preliminary data.</text>
</comment>
<reference evidence="1" key="1">
    <citation type="submission" date="2023-07" db="EMBL/GenBank/DDBJ databases">
        <authorList>
            <consortium name="AG Swart"/>
            <person name="Singh M."/>
            <person name="Singh A."/>
            <person name="Seah K."/>
            <person name="Emmerich C."/>
        </authorList>
    </citation>
    <scope>NUCLEOTIDE SEQUENCE</scope>
    <source>
        <strain evidence="1">DP1</strain>
    </source>
</reference>
<proteinExistence type="predicted"/>
<dbReference type="AlphaFoldDB" id="A0AAD1U6J1"/>
<gene>
    <name evidence="1" type="ORF">ECRASSUSDP1_LOCUS1284</name>
</gene>
<dbReference type="EMBL" id="CAMPGE010001213">
    <property type="protein sequence ID" value="CAI2359989.1"/>
    <property type="molecule type" value="Genomic_DNA"/>
</dbReference>
<name>A0AAD1U6J1_EUPCR</name>
<accession>A0AAD1U6J1</accession>
<sequence>MFRKLKIFEPDFFLTVRLSCFRDFEVEILFISFWSFFVGVKARLSGGNVSDRLVQPFEIMVSSLYMFVLVRSPLYMKCEGRVVGVLFNQSEP</sequence>
<dbReference type="Proteomes" id="UP001295684">
    <property type="component" value="Unassembled WGS sequence"/>
</dbReference>